<dbReference type="KEGG" id="fcy:FRACYDRAFT_241004"/>
<feature type="region of interest" description="Disordered" evidence="1">
    <location>
        <begin position="1"/>
        <end position="23"/>
    </location>
</feature>
<feature type="region of interest" description="Disordered" evidence="1">
    <location>
        <begin position="249"/>
        <end position="268"/>
    </location>
</feature>
<accession>A0A1E7F8J4</accession>
<reference evidence="2 3" key="1">
    <citation type="submission" date="2016-09" db="EMBL/GenBank/DDBJ databases">
        <title>Extensive genetic diversity and differential bi-allelic expression allows diatom success in the polar Southern Ocean.</title>
        <authorList>
            <consortium name="DOE Joint Genome Institute"/>
            <person name="Mock T."/>
            <person name="Otillar R.P."/>
            <person name="Strauss J."/>
            <person name="Dupont C."/>
            <person name="Frickenhaus S."/>
            <person name="Maumus F."/>
            <person name="Mcmullan M."/>
            <person name="Sanges R."/>
            <person name="Schmutz J."/>
            <person name="Toseland A."/>
            <person name="Valas R."/>
            <person name="Veluchamy A."/>
            <person name="Ward B.J."/>
            <person name="Allen A."/>
            <person name="Barry K."/>
            <person name="Falciatore A."/>
            <person name="Ferrante M."/>
            <person name="Fortunato A.E."/>
            <person name="Gloeckner G."/>
            <person name="Gruber A."/>
            <person name="Hipkin R."/>
            <person name="Janech M."/>
            <person name="Kroth P."/>
            <person name="Leese F."/>
            <person name="Lindquist E."/>
            <person name="Lyon B.R."/>
            <person name="Martin J."/>
            <person name="Mayer C."/>
            <person name="Parker M."/>
            <person name="Quesneville H."/>
            <person name="Raymond J."/>
            <person name="Uhlig C."/>
            <person name="Valentin K.U."/>
            <person name="Worden A.Z."/>
            <person name="Armbrust E.V."/>
            <person name="Bowler C."/>
            <person name="Green B."/>
            <person name="Moulton V."/>
            <person name="Van Oosterhout C."/>
            <person name="Grigoriev I."/>
        </authorList>
    </citation>
    <scope>NUCLEOTIDE SEQUENCE [LARGE SCALE GENOMIC DNA]</scope>
    <source>
        <strain evidence="2 3">CCMP1102</strain>
    </source>
</reference>
<dbReference type="EMBL" id="KV784360">
    <property type="protein sequence ID" value="OEU14459.1"/>
    <property type="molecule type" value="Genomic_DNA"/>
</dbReference>
<dbReference type="AlphaFoldDB" id="A0A1E7F8J4"/>
<dbReference type="Proteomes" id="UP000095751">
    <property type="component" value="Unassembled WGS sequence"/>
</dbReference>
<feature type="compositionally biased region" description="Polar residues" evidence="1">
    <location>
        <begin position="193"/>
        <end position="203"/>
    </location>
</feature>
<feature type="region of interest" description="Disordered" evidence="1">
    <location>
        <begin position="182"/>
        <end position="203"/>
    </location>
</feature>
<dbReference type="InParanoid" id="A0A1E7F8J4"/>
<feature type="compositionally biased region" description="Polar residues" evidence="1">
    <location>
        <begin position="251"/>
        <end position="264"/>
    </location>
</feature>
<proteinExistence type="predicted"/>
<evidence type="ECO:0000256" key="1">
    <source>
        <dbReference type="SAM" id="MobiDB-lite"/>
    </source>
</evidence>
<sequence length="332" mass="36637">MSPNNNKNEDDRPHGNHNNAKRTFFSLRLDRTTSYYDEDEFEAVGAAASAAGERRTNTGLFGTPFKSSCSPINTSITTRICNAHQCHQSSSASYTSPRLSISSHASIMMPLFSDNLVSNSKEIQTNIFIPSSQMSISDDDDVAFVCCVADDDDDNDNANNGRSESKTMLPYLPMFDDGEESFCSDECDENENETQNKFTGGNNANEGGIRVTSCLPPAPPGVVVVLDGSPLFPHQDADTNEEIKYKMSIDTGKNNNTGDYNNKSSTKKRSRLTIKRTLSFDDVNFNNNVDFDDNDDEDDIQHQQECDLSFTIPITGTSSGGRNRSNFLFHVS</sequence>
<evidence type="ECO:0000313" key="2">
    <source>
        <dbReference type="EMBL" id="OEU14459.1"/>
    </source>
</evidence>
<name>A0A1E7F8J4_9STRA</name>
<keyword evidence="3" id="KW-1185">Reference proteome</keyword>
<organism evidence="2 3">
    <name type="scientific">Fragilariopsis cylindrus CCMP1102</name>
    <dbReference type="NCBI Taxonomy" id="635003"/>
    <lineage>
        <taxon>Eukaryota</taxon>
        <taxon>Sar</taxon>
        <taxon>Stramenopiles</taxon>
        <taxon>Ochrophyta</taxon>
        <taxon>Bacillariophyta</taxon>
        <taxon>Bacillariophyceae</taxon>
        <taxon>Bacillariophycidae</taxon>
        <taxon>Bacillariales</taxon>
        <taxon>Bacillariaceae</taxon>
        <taxon>Fragilariopsis</taxon>
    </lineage>
</organism>
<evidence type="ECO:0000313" key="3">
    <source>
        <dbReference type="Proteomes" id="UP000095751"/>
    </source>
</evidence>
<gene>
    <name evidence="2" type="ORF">FRACYDRAFT_241004</name>
</gene>
<feature type="compositionally biased region" description="Acidic residues" evidence="1">
    <location>
        <begin position="182"/>
        <end position="192"/>
    </location>
</feature>
<protein>
    <submittedName>
        <fullName evidence="2">Uncharacterized protein</fullName>
    </submittedName>
</protein>